<gene>
    <name evidence="5" type="ORF">OBBRIDRAFT_730786</name>
</gene>
<dbReference type="GO" id="GO:0006886">
    <property type="term" value="P:intracellular protein transport"/>
    <property type="evidence" value="ECO:0007669"/>
    <property type="project" value="InterPro"/>
</dbReference>
<dbReference type="Pfam" id="PF05739">
    <property type="entry name" value="SNARE"/>
    <property type="match status" value="1"/>
</dbReference>
<dbReference type="GO" id="GO:0006906">
    <property type="term" value="P:vesicle fusion"/>
    <property type="evidence" value="ECO:0007669"/>
    <property type="project" value="TreeGrafter"/>
</dbReference>
<evidence type="ECO:0000313" key="5">
    <source>
        <dbReference type="EMBL" id="OCH90458.1"/>
    </source>
</evidence>
<dbReference type="GO" id="GO:0005484">
    <property type="term" value="F:SNAP receptor activity"/>
    <property type="evidence" value="ECO:0007669"/>
    <property type="project" value="InterPro"/>
</dbReference>
<evidence type="ECO:0000256" key="3">
    <source>
        <dbReference type="SAM" id="Phobius"/>
    </source>
</evidence>
<proteinExistence type="inferred from homology"/>
<protein>
    <submittedName>
        <fullName evidence="5">t-SNARE</fullName>
    </submittedName>
</protein>
<dbReference type="GO" id="GO:0012505">
    <property type="term" value="C:endomembrane system"/>
    <property type="evidence" value="ECO:0007669"/>
    <property type="project" value="TreeGrafter"/>
</dbReference>
<dbReference type="InterPro" id="IPR010989">
    <property type="entry name" value="SNARE"/>
</dbReference>
<dbReference type="GO" id="GO:0006896">
    <property type="term" value="P:Golgi to vacuole transport"/>
    <property type="evidence" value="ECO:0007669"/>
    <property type="project" value="TreeGrafter"/>
</dbReference>
<dbReference type="Gene3D" id="1.20.58.70">
    <property type="match status" value="1"/>
</dbReference>
<dbReference type="InterPro" id="IPR006011">
    <property type="entry name" value="Syntaxin_N"/>
</dbReference>
<dbReference type="FunFam" id="1.20.5.110:FF:000059">
    <property type="entry name" value="Related to syntaxin 12"/>
    <property type="match status" value="1"/>
</dbReference>
<dbReference type="CDD" id="cd15840">
    <property type="entry name" value="SNARE_Qa"/>
    <property type="match status" value="1"/>
</dbReference>
<dbReference type="GO" id="GO:0000149">
    <property type="term" value="F:SNARE binding"/>
    <property type="evidence" value="ECO:0007669"/>
    <property type="project" value="TreeGrafter"/>
</dbReference>
<dbReference type="SUPFAM" id="SSF47661">
    <property type="entry name" value="t-snare proteins"/>
    <property type="match status" value="1"/>
</dbReference>
<dbReference type="OrthoDB" id="364348at2759"/>
<dbReference type="PROSITE" id="PS50192">
    <property type="entry name" value="T_SNARE"/>
    <property type="match status" value="1"/>
</dbReference>
<feature type="transmembrane region" description="Helical" evidence="3">
    <location>
        <begin position="250"/>
        <end position="275"/>
    </location>
</feature>
<dbReference type="PROSITE" id="PS00914">
    <property type="entry name" value="SYNTAXIN"/>
    <property type="match status" value="1"/>
</dbReference>
<organism evidence="5 6">
    <name type="scientific">Obba rivulosa</name>
    <dbReference type="NCBI Taxonomy" id="1052685"/>
    <lineage>
        <taxon>Eukaryota</taxon>
        <taxon>Fungi</taxon>
        <taxon>Dikarya</taxon>
        <taxon>Basidiomycota</taxon>
        <taxon>Agaricomycotina</taxon>
        <taxon>Agaricomycetes</taxon>
        <taxon>Polyporales</taxon>
        <taxon>Gelatoporiaceae</taxon>
        <taxon>Obba</taxon>
    </lineage>
</organism>
<keyword evidence="3" id="KW-0812">Transmembrane</keyword>
<dbReference type="GO" id="GO:0031201">
    <property type="term" value="C:SNARE complex"/>
    <property type="evidence" value="ECO:0007669"/>
    <property type="project" value="TreeGrafter"/>
</dbReference>
<reference evidence="5 6" key="1">
    <citation type="submission" date="2016-07" db="EMBL/GenBank/DDBJ databases">
        <title>Draft genome of the white-rot fungus Obba rivulosa 3A-2.</title>
        <authorList>
            <consortium name="DOE Joint Genome Institute"/>
            <person name="Miettinen O."/>
            <person name="Riley R."/>
            <person name="Acob R."/>
            <person name="Barry K."/>
            <person name="Cullen D."/>
            <person name="De Vries R."/>
            <person name="Hainaut M."/>
            <person name="Hatakka A."/>
            <person name="Henrissat B."/>
            <person name="Hilden K."/>
            <person name="Kuo R."/>
            <person name="Labutti K."/>
            <person name="Lipzen A."/>
            <person name="Makela M.R."/>
            <person name="Sandor L."/>
            <person name="Spatafora J.W."/>
            <person name="Grigoriev I.V."/>
            <person name="Hibbett D.S."/>
        </authorList>
    </citation>
    <scope>NUCLEOTIDE SEQUENCE [LARGE SCALE GENOMIC DNA]</scope>
    <source>
        <strain evidence="5 6">3A-2</strain>
    </source>
</reference>
<accession>A0A8E2AU87</accession>
<dbReference type="GO" id="GO:0048278">
    <property type="term" value="P:vesicle docking"/>
    <property type="evidence" value="ECO:0007669"/>
    <property type="project" value="TreeGrafter"/>
</dbReference>
<evidence type="ECO:0000259" key="4">
    <source>
        <dbReference type="PROSITE" id="PS50192"/>
    </source>
</evidence>
<evidence type="ECO:0000313" key="6">
    <source>
        <dbReference type="Proteomes" id="UP000250043"/>
    </source>
</evidence>
<comment type="similarity">
    <text evidence="1">Belongs to the syntaxin family.</text>
</comment>
<dbReference type="Gene3D" id="1.20.5.110">
    <property type="match status" value="1"/>
</dbReference>
<dbReference type="InterPro" id="IPR045242">
    <property type="entry name" value="Syntaxin"/>
</dbReference>
<keyword evidence="3" id="KW-1133">Transmembrane helix</keyword>
<keyword evidence="3" id="KW-0472">Membrane</keyword>
<evidence type="ECO:0000256" key="1">
    <source>
        <dbReference type="ARBA" id="ARBA00009063"/>
    </source>
</evidence>
<dbReference type="PANTHER" id="PTHR19957">
    <property type="entry name" value="SYNTAXIN"/>
    <property type="match status" value="1"/>
</dbReference>
<dbReference type="EMBL" id="KV722404">
    <property type="protein sequence ID" value="OCH90458.1"/>
    <property type="molecule type" value="Genomic_DNA"/>
</dbReference>
<feature type="region of interest" description="Disordered" evidence="2">
    <location>
        <begin position="1"/>
        <end position="24"/>
    </location>
</feature>
<dbReference type="Pfam" id="PF14523">
    <property type="entry name" value="Syntaxin_2"/>
    <property type="match status" value="1"/>
</dbReference>
<name>A0A8E2AU87_9APHY</name>
<dbReference type="InterPro" id="IPR006012">
    <property type="entry name" value="Syntaxin/epimorphin_CS"/>
</dbReference>
<dbReference type="InterPro" id="IPR000727">
    <property type="entry name" value="T_SNARE_dom"/>
</dbReference>
<dbReference type="PANTHER" id="PTHR19957:SF38">
    <property type="entry name" value="LD27581P"/>
    <property type="match status" value="1"/>
</dbReference>
<feature type="domain" description="T-SNARE coiled-coil homology" evidence="4">
    <location>
        <begin position="177"/>
        <end position="239"/>
    </location>
</feature>
<sequence>MSFQDIETGLAQRPASPRTGVPQSPEEAAFINVQSSLSLQVFKINSNVQGILKLVDQLGTSRDSATLRKSLHDLTEATRAMAKRGSEDLKKLAALQAPLPRHKTSLQKTSHDFQLSLVAFQRAQQVSAERQRTVVEGVKKAVDEEQQLSYPSSPTPSQRQAQILQTQLSPQELAFQESIIQEREEEIREIETGIHELHEIFRDLGTLVQEQGGMLDNIESNISSIAVDTAGAAEELSTAHEYQRKAGRRALCLMVILVVVIAVVLLAVRILIVIARCSSGVLILC</sequence>
<keyword evidence="6" id="KW-1185">Reference proteome</keyword>
<dbReference type="Proteomes" id="UP000250043">
    <property type="component" value="Unassembled WGS sequence"/>
</dbReference>
<evidence type="ECO:0000256" key="2">
    <source>
        <dbReference type="SAM" id="MobiDB-lite"/>
    </source>
</evidence>
<dbReference type="SMART" id="SM00397">
    <property type="entry name" value="t_SNARE"/>
    <property type="match status" value="1"/>
</dbReference>
<dbReference type="AlphaFoldDB" id="A0A8E2AU87"/>